<sequence length="52" mass="5497">MRLPGDSGRFSASDIQIFRPDCGFSSARSPTHSATKRAVSAGINQSSSRAVK</sequence>
<comment type="caution">
    <text evidence="2">The sequence shown here is derived from an EMBL/GenBank/DDBJ whole genome shotgun (WGS) entry which is preliminary data.</text>
</comment>
<evidence type="ECO:0000313" key="3">
    <source>
        <dbReference type="Proteomes" id="UP000231279"/>
    </source>
</evidence>
<evidence type="ECO:0000256" key="1">
    <source>
        <dbReference type="SAM" id="MobiDB-lite"/>
    </source>
</evidence>
<evidence type="ECO:0000313" key="2">
    <source>
        <dbReference type="EMBL" id="PIN12971.1"/>
    </source>
</evidence>
<organism evidence="2 3">
    <name type="scientific">Handroanthus impetiginosus</name>
    <dbReference type="NCBI Taxonomy" id="429701"/>
    <lineage>
        <taxon>Eukaryota</taxon>
        <taxon>Viridiplantae</taxon>
        <taxon>Streptophyta</taxon>
        <taxon>Embryophyta</taxon>
        <taxon>Tracheophyta</taxon>
        <taxon>Spermatophyta</taxon>
        <taxon>Magnoliopsida</taxon>
        <taxon>eudicotyledons</taxon>
        <taxon>Gunneridae</taxon>
        <taxon>Pentapetalae</taxon>
        <taxon>asterids</taxon>
        <taxon>lamiids</taxon>
        <taxon>Lamiales</taxon>
        <taxon>Bignoniaceae</taxon>
        <taxon>Crescentiina</taxon>
        <taxon>Tabebuia alliance</taxon>
        <taxon>Handroanthus</taxon>
    </lineage>
</organism>
<dbReference type="AlphaFoldDB" id="A0A2G9H626"/>
<keyword evidence="3" id="KW-1185">Reference proteome</keyword>
<accession>A0A2G9H626</accession>
<dbReference type="Proteomes" id="UP000231279">
    <property type="component" value="Unassembled WGS sequence"/>
</dbReference>
<feature type="compositionally biased region" description="Polar residues" evidence="1">
    <location>
        <begin position="42"/>
        <end position="52"/>
    </location>
</feature>
<dbReference type="OrthoDB" id="691358at2759"/>
<feature type="region of interest" description="Disordered" evidence="1">
    <location>
        <begin position="22"/>
        <end position="52"/>
    </location>
</feature>
<dbReference type="EMBL" id="NKXS01002574">
    <property type="protein sequence ID" value="PIN12971.1"/>
    <property type="molecule type" value="Genomic_DNA"/>
</dbReference>
<proteinExistence type="predicted"/>
<name>A0A2G9H626_9LAMI</name>
<reference evidence="3" key="1">
    <citation type="journal article" date="2018" name="Gigascience">
        <title>Genome assembly of the Pink Ipe (Handroanthus impetiginosus, Bignoniaceae), a highly valued, ecologically keystone Neotropical timber forest tree.</title>
        <authorList>
            <person name="Silva-Junior O.B."/>
            <person name="Grattapaglia D."/>
            <person name="Novaes E."/>
            <person name="Collevatti R.G."/>
        </authorList>
    </citation>
    <scope>NUCLEOTIDE SEQUENCE [LARGE SCALE GENOMIC DNA]</scope>
    <source>
        <strain evidence="3">cv. UFG-1</strain>
    </source>
</reference>
<protein>
    <submittedName>
        <fullName evidence="2">Uncharacterized protein</fullName>
    </submittedName>
</protein>
<gene>
    <name evidence="2" type="ORF">CDL12_14410</name>
</gene>